<dbReference type="Proteomes" id="UP000179807">
    <property type="component" value="Unassembled WGS sequence"/>
</dbReference>
<accession>A0A1J4JSZ6</accession>
<gene>
    <name evidence="1" type="ORF">TRFO_32651</name>
</gene>
<dbReference type="AlphaFoldDB" id="A0A1J4JSZ6"/>
<evidence type="ECO:0000313" key="2">
    <source>
        <dbReference type="Proteomes" id="UP000179807"/>
    </source>
</evidence>
<comment type="caution">
    <text evidence="1">The sequence shown here is derived from an EMBL/GenBank/DDBJ whole genome shotgun (WGS) entry which is preliminary data.</text>
</comment>
<name>A0A1J4JSZ6_9EUKA</name>
<keyword evidence="2" id="KW-1185">Reference proteome</keyword>
<dbReference type="RefSeq" id="XP_068353764.1">
    <property type="nucleotide sequence ID" value="XM_068508612.1"/>
</dbReference>
<proteinExistence type="predicted"/>
<evidence type="ECO:0000313" key="1">
    <source>
        <dbReference type="EMBL" id="OHT00628.1"/>
    </source>
</evidence>
<dbReference type="EMBL" id="MLAK01000946">
    <property type="protein sequence ID" value="OHT00628.1"/>
    <property type="molecule type" value="Genomic_DNA"/>
</dbReference>
<sequence length="80" mass="8992">MPISSQYFTKPMFNLLQSLQPTFLTLRTLTFTNFDGMLVNGDARGLAKFADVFIYDCNFKDGNTNMISINGPSKENAKTE</sequence>
<organism evidence="1 2">
    <name type="scientific">Tritrichomonas foetus</name>
    <dbReference type="NCBI Taxonomy" id="1144522"/>
    <lineage>
        <taxon>Eukaryota</taxon>
        <taxon>Metamonada</taxon>
        <taxon>Parabasalia</taxon>
        <taxon>Tritrichomonadida</taxon>
        <taxon>Tritrichomonadidae</taxon>
        <taxon>Tritrichomonas</taxon>
    </lineage>
</organism>
<dbReference type="GeneID" id="94843316"/>
<dbReference type="VEuPathDB" id="TrichDB:TRFO_32651"/>
<protein>
    <submittedName>
        <fullName evidence="1">Uncharacterized protein</fullName>
    </submittedName>
</protein>
<reference evidence="1" key="1">
    <citation type="submission" date="2016-10" db="EMBL/GenBank/DDBJ databases">
        <authorList>
            <person name="Benchimol M."/>
            <person name="Almeida L.G."/>
            <person name="Vasconcelos A.T."/>
            <person name="Perreira-Neves A."/>
            <person name="Rosa I.A."/>
            <person name="Tasca T."/>
            <person name="Bogo M.R."/>
            <person name="de Souza W."/>
        </authorList>
    </citation>
    <scope>NUCLEOTIDE SEQUENCE [LARGE SCALE GENOMIC DNA]</scope>
    <source>
        <strain evidence="1">K</strain>
    </source>
</reference>